<reference evidence="4 5" key="1">
    <citation type="submission" date="2019-04" db="EMBL/GenBank/DDBJ databases">
        <title>Friends and foes A comparative genomics study of 23 Aspergillus species from section Flavi.</title>
        <authorList>
            <consortium name="DOE Joint Genome Institute"/>
            <person name="Kjaerbolling I."/>
            <person name="Vesth T."/>
            <person name="Frisvad J.C."/>
            <person name="Nybo J.L."/>
            <person name="Theobald S."/>
            <person name="Kildgaard S."/>
            <person name="Isbrandt T."/>
            <person name="Kuo A."/>
            <person name="Sato A."/>
            <person name="Lyhne E.K."/>
            <person name="Kogle M.E."/>
            <person name="Wiebenga A."/>
            <person name="Kun R.S."/>
            <person name="Lubbers R.J."/>
            <person name="Makela M.R."/>
            <person name="Barry K."/>
            <person name="Chovatia M."/>
            <person name="Clum A."/>
            <person name="Daum C."/>
            <person name="Haridas S."/>
            <person name="He G."/>
            <person name="LaButti K."/>
            <person name="Lipzen A."/>
            <person name="Mondo S."/>
            <person name="Riley R."/>
            <person name="Salamov A."/>
            <person name="Simmons B.A."/>
            <person name="Magnuson J.K."/>
            <person name="Henrissat B."/>
            <person name="Mortensen U.H."/>
            <person name="Larsen T.O."/>
            <person name="Devries R.P."/>
            <person name="Grigoriev I.V."/>
            <person name="Machida M."/>
            <person name="Baker S.E."/>
            <person name="Andersen M.R."/>
        </authorList>
    </citation>
    <scope>NUCLEOTIDE SEQUENCE [LARGE SCALE GENOMIC DNA]</scope>
    <source>
        <strain evidence="4 5">CBS 151.66</strain>
    </source>
</reference>
<evidence type="ECO:0000256" key="1">
    <source>
        <dbReference type="ARBA" id="ARBA00010617"/>
    </source>
</evidence>
<dbReference type="SUPFAM" id="SSF48264">
    <property type="entry name" value="Cytochrome P450"/>
    <property type="match status" value="1"/>
</dbReference>
<dbReference type="GO" id="GO:0004497">
    <property type="term" value="F:monooxygenase activity"/>
    <property type="evidence" value="ECO:0007669"/>
    <property type="project" value="UniProtKB-KW"/>
</dbReference>
<dbReference type="PANTHER" id="PTHR24305:SF166">
    <property type="entry name" value="CYTOCHROME P450 12A4, MITOCHONDRIAL-RELATED"/>
    <property type="match status" value="1"/>
</dbReference>
<evidence type="ECO:0000256" key="2">
    <source>
        <dbReference type="ARBA" id="ARBA00023002"/>
    </source>
</evidence>
<comment type="similarity">
    <text evidence="1">Belongs to the cytochrome P450 family.</text>
</comment>
<dbReference type="Gene3D" id="1.10.630.10">
    <property type="entry name" value="Cytochrome P450"/>
    <property type="match status" value="1"/>
</dbReference>
<keyword evidence="2" id="KW-0560">Oxidoreductase</keyword>
<dbReference type="GO" id="GO:0020037">
    <property type="term" value="F:heme binding"/>
    <property type="evidence" value="ECO:0007669"/>
    <property type="project" value="InterPro"/>
</dbReference>
<accession>A0A5N5XCF7</accession>
<dbReference type="OrthoDB" id="3945418at2759"/>
<dbReference type="GO" id="GO:0005506">
    <property type="term" value="F:iron ion binding"/>
    <property type="evidence" value="ECO:0007669"/>
    <property type="project" value="InterPro"/>
</dbReference>
<evidence type="ECO:0000313" key="4">
    <source>
        <dbReference type="EMBL" id="KAB8077052.1"/>
    </source>
</evidence>
<sequence length="364" mass="42013">MHIFVQSLETGEPLELFTTFTAFTTDAFGLYTFNVEFGLMKSPQAAKDWRNTMQSVAAATSMVKQFPRITQIIEILPSCVVEYCFPDMRALLKVHSEVWEQVSKYFVKSAPSNARSPQNPSRERYPTTFQILDNSSLLPHEKSPDRLQQEGVALLLSEEETVARILVHATFHFLRDPEILAKAKQEVDSVKIAATNYHRSKKFIMMFIKAASVRERLRLTALVLSRFPLMARTDLMYDKWVISAGAPVIQARMLFRCLRACDPMLRPVWQGHLDVPGRKVHFQFHGVVGRFAYLVNHIELCNFAYAELYLPLSTLFRRFDLQLFETYRKRDIDHVRDCFLGEPDPQSPGVRVKVTSDRFAHKPY</sequence>
<dbReference type="PANTHER" id="PTHR24305">
    <property type="entry name" value="CYTOCHROME P450"/>
    <property type="match status" value="1"/>
</dbReference>
<organism evidence="4 5">
    <name type="scientific">Aspergillus leporis</name>
    <dbReference type="NCBI Taxonomy" id="41062"/>
    <lineage>
        <taxon>Eukaryota</taxon>
        <taxon>Fungi</taxon>
        <taxon>Dikarya</taxon>
        <taxon>Ascomycota</taxon>
        <taxon>Pezizomycotina</taxon>
        <taxon>Eurotiomycetes</taxon>
        <taxon>Eurotiomycetidae</taxon>
        <taxon>Eurotiales</taxon>
        <taxon>Aspergillaceae</taxon>
        <taxon>Aspergillus</taxon>
        <taxon>Aspergillus subgen. Circumdati</taxon>
    </lineage>
</organism>
<dbReference type="EMBL" id="ML732173">
    <property type="protein sequence ID" value="KAB8077052.1"/>
    <property type="molecule type" value="Genomic_DNA"/>
</dbReference>
<keyword evidence="3" id="KW-0503">Monooxygenase</keyword>
<evidence type="ECO:0000313" key="5">
    <source>
        <dbReference type="Proteomes" id="UP000326565"/>
    </source>
</evidence>
<name>A0A5N5XCF7_9EURO</name>
<dbReference type="InterPro" id="IPR050121">
    <property type="entry name" value="Cytochrome_P450_monoxygenase"/>
</dbReference>
<protein>
    <recommendedName>
        <fullName evidence="6">Cytochrome P450</fullName>
    </recommendedName>
</protein>
<dbReference type="Pfam" id="PF00067">
    <property type="entry name" value="p450"/>
    <property type="match status" value="1"/>
</dbReference>
<evidence type="ECO:0000256" key="3">
    <source>
        <dbReference type="ARBA" id="ARBA00023033"/>
    </source>
</evidence>
<dbReference type="Proteomes" id="UP000326565">
    <property type="component" value="Unassembled WGS sequence"/>
</dbReference>
<dbReference type="AlphaFoldDB" id="A0A5N5XCF7"/>
<keyword evidence="5" id="KW-1185">Reference proteome</keyword>
<gene>
    <name evidence="4" type="ORF">BDV29DRAFT_154135</name>
</gene>
<proteinExistence type="inferred from homology"/>
<dbReference type="InterPro" id="IPR001128">
    <property type="entry name" value="Cyt_P450"/>
</dbReference>
<evidence type="ECO:0008006" key="6">
    <source>
        <dbReference type="Google" id="ProtNLM"/>
    </source>
</evidence>
<dbReference type="GO" id="GO:0016705">
    <property type="term" value="F:oxidoreductase activity, acting on paired donors, with incorporation or reduction of molecular oxygen"/>
    <property type="evidence" value="ECO:0007669"/>
    <property type="project" value="InterPro"/>
</dbReference>
<dbReference type="InterPro" id="IPR036396">
    <property type="entry name" value="Cyt_P450_sf"/>
</dbReference>